<dbReference type="Proteomes" id="UP001162793">
    <property type="component" value="Unassembled WGS sequence"/>
</dbReference>
<comment type="caution">
    <text evidence="2">The sequence shown here is derived from an EMBL/GenBank/DDBJ whole genome shotgun (WGS) entry which is preliminary data.</text>
</comment>
<evidence type="ECO:0000313" key="3">
    <source>
        <dbReference type="Proteomes" id="UP001162793"/>
    </source>
</evidence>
<dbReference type="AlphaFoldDB" id="A0AA41WSF2"/>
<feature type="transmembrane region" description="Helical" evidence="1">
    <location>
        <begin position="15"/>
        <end position="34"/>
    </location>
</feature>
<protein>
    <submittedName>
        <fullName evidence="2">Uncharacterized protein</fullName>
    </submittedName>
</protein>
<keyword evidence="1" id="KW-0472">Membrane</keyword>
<reference evidence="3" key="1">
    <citation type="journal article" date="2023" name="Front. Microbiol.">
        <title>Ralstonia chuxiongensis sp. nov., Ralstonia mojiangensis sp. nov., and Ralstonia soli sp. nov., isolated from tobacco fields, are three novel species in the family Burkholderiaceae.</title>
        <authorList>
            <person name="Lu C.H."/>
            <person name="Zhang Y.Y."/>
            <person name="Jiang N."/>
            <person name="Chen W."/>
            <person name="Shao X."/>
            <person name="Zhao Z.M."/>
            <person name="Lu W.L."/>
            <person name="Hu X."/>
            <person name="Xi Y.X."/>
            <person name="Zou S.Y."/>
            <person name="Wei Q.J."/>
            <person name="Lin Z.L."/>
            <person name="Gong L."/>
            <person name="Gai X.T."/>
            <person name="Zhang L.Q."/>
            <person name="Li J.Y."/>
            <person name="Jin Y."/>
            <person name="Xia Z.Y."/>
        </authorList>
    </citation>
    <scope>NUCLEOTIDE SEQUENCE [LARGE SCALE GENOMIC DNA]</scope>
    <source>
        <strain evidence="3">21YRMH01-3</strain>
    </source>
</reference>
<gene>
    <name evidence="2" type="ORF">NKG59_14885</name>
</gene>
<evidence type="ECO:0000256" key="1">
    <source>
        <dbReference type="SAM" id="Phobius"/>
    </source>
</evidence>
<keyword evidence="1" id="KW-0812">Transmembrane</keyword>
<keyword evidence="1" id="KW-1133">Transmembrane helix</keyword>
<name>A0AA41WSF2_9RALS</name>
<evidence type="ECO:0000313" key="2">
    <source>
        <dbReference type="EMBL" id="MCP1173646.1"/>
    </source>
</evidence>
<organism evidence="2 3">
    <name type="scientific">Ralstonia chuxiongensis</name>
    <dbReference type="NCBI Taxonomy" id="2957504"/>
    <lineage>
        <taxon>Bacteria</taxon>
        <taxon>Pseudomonadati</taxon>
        <taxon>Pseudomonadota</taxon>
        <taxon>Betaproteobacteria</taxon>
        <taxon>Burkholderiales</taxon>
        <taxon>Burkholderiaceae</taxon>
        <taxon>Ralstonia</taxon>
    </lineage>
</organism>
<keyword evidence="3" id="KW-1185">Reference proteome</keyword>
<accession>A0AA41WSF2</accession>
<proteinExistence type="predicted"/>
<sequence>MGDQPTWWKYVVDCAQIASAIGTCGAVIVSLWLANRKPKPELQLTVGLRILIGGGLSGPPWPEFLCISVVNIGNTPATVDGFSWKPSRRAKVAGYQNVESPAPYAQNPRLPLTLQHGQSATFFIEAGQDRGWFKSVEQDGFFDEILVSRKRLDKLCLHAFTSVGVVAKAKPATDVLDRLWAAIQVHRTRTAS</sequence>
<dbReference type="EMBL" id="JAMYWC010000004">
    <property type="protein sequence ID" value="MCP1173646.1"/>
    <property type="molecule type" value="Genomic_DNA"/>
</dbReference>
<dbReference type="RefSeq" id="WP_253538160.1">
    <property type="nucleotide sequence ID" value="NZ_JAMYWC010000004.1"/>
</dbReference>